<accession>A0ABS5Z0H4</accession>
<dbReference type="Gene3D" id="2.30.320.10">
    <property type="entry name" value="YwqG-like"/>
    <property type="match status" value="1"/>
</dbReference>
<dbReference type="Proteomes" id="UP001519654">
    <property type="component" value="Unassembled WGS sequence"/>
</dbReference>
<reference evidence="1 2" key="1">
    <citation type="submission" date="2021-06" db="EMBL/GenBank/DDBJ databases">
        <title>Actinoplanes lichenicola sp. nov., and Actinoplanes ovalisporus sp. nov., isolated from lichen in Thailand.</title>
        <authorList>
            <person name="Saeng-In P."/>
            <person name="Kanchanasin P."/>
            <person name="Yuki M."/>
            <person name="Kudo T."/>
            <person name="Ohkuma M."/>
            <person name="Phongsopitanun W."/>
            <person name="Tanasupawat S."/>
        </authorList>
    </citation>
    <scope>NUCLEOTIDE SEQUENCE [LARGE SCALE GENOMIC DNA]</scope>
    <source>
        <strain evidence="1 2">NBRC 110975</strain>
    </source>
</reference>
<comment type="caution">
    <text evidence="1">The sequence shown here is derived from an EMBL/GenBank/DDBJ whole genome shotgun (WGS) entry which is preliminary data.</text>
</comment>
<sequence>MEIEAAAWEAFPEQAEVRSLALPSVRVTAGTGETGSRFGGLPWADDRSEWPRTDDGRPLCLVGLLDCDQVNGWLGGEPLPPGLLLNFFFDADEQETWGMSPQDAHYWRIVAADKAQAAPMVAPDGVTVFPAQALDGQPVLTIPHPWEPCIRQRWAEDSAPATAYFKLWDTDPAHHRVFGWPELSQGPMQRDCQLVTGGFDLFEPIDEADPRVLELEQGAEDWRLLWQIDSTDDWMWGDMGKLYFWIRRQDLAAGRFDRVWALIQG</sequence>
<evidence type="ECO:0000313" key="1">
    <source>
        <dbReference type="EMBL" id="MBU2669152.1"/>
    </source>
</evidence>
<dbReference type="Pfam" id="PF09234">
    <property type="entry name" value="DUF1963"/>
    <property type="match status" value="1"/>
</dbReference>
<dbReference type="SUPFAM" id="SSF103032">
    <property type="entry name" value="Hypothetical protein YwqG"/>
    <property type="match status" value="1"/>
</dbReference>
<name>A0ABS5Z0H4_9ACTN</name>
<keyword evidence="2" id="KW-1185">Reference proteome</keyword>
<dbReference type="InterPro" id="IPR015315">
    <property type="entry name" value="DUF1963"/>
</dbReference>
<dbReference type="PANTHER" id="PTHR36436">
    <property type="entry name" value="SLL5081 PROTEIN"/>
    <property type="match status" value="1"/>
</dbReference>
<proteinExistence type="predicted"/>
<dbReference type="PANTHER" id="PTHR36436:SF6">
    <property type="entry name" value="SLL5081 PROTEIN"/>
    <property type="match status" value="1"/>
</dbReference>
<dbReference type="RefSeq" id="WP_215793376.1">
    <property type="nucleotide sequence ID" value="NZ_JAHKKG010000013.1"/>
</dbReference>
<gene>
    <name evidence="1" type="ORF">KOI35_37130</name>
</gene>
<dbReference type="InterPro" id="IPR035948">
    <property type="entry name" value="YwqG-like_sf"/>
</dbReference>
<organism evidence="1 2">
    <name type="scientific">Paractinoplanes bogorensis</name>
    <dbReference type="NCBI Taxonomy" id="1610840"/>
    <lineage>
        <taxon>Bacteria</taxon>
        <taxon>Bacillati</taxon>
        <taxon>Actinomycetota</taxon>
        <taxon>Actinomycetes</taxon>
        <taxon>Micromonosporales</taxon>
        <taxon>Micromonosporaceae</taxon>
        <taxon>Paractinoplanes</taxon>
    </lineage>
</organism>
<protein>
    <submittedName>
        <fullName evidence="1">DUF1963 domain-containing protein</fullName>
    </submittedName>
</protein>
<dbReference type="EMBL" id="JAHKKG010000013">
    <property type="protein sequence ID" value="MBU2669152.1"/>
    <property type="molecule type" value="Genomic_DNA"/>
</dbReference>
<evidence type="ECO:0000313" key="2">
    <source>
        <dbReference type="Proteomes" id="UP001519654"/>
    </source>
</evidence>